<dbReference type="PANTHER" id="PTHR40547:SF1">
    <property type="entry name" value="SLL0298 PROTEIN"/>
    <property type="match status" value="1"/>
</dbReference>
<accession>A0A967EX00</accession>
<dbReference type="AlphaFoldDB" id="A0A967EX00"/>
<reference evidence="4" key="1">
    <citation type="submission" date="2020-03" db="EMBL/GenBank/DDBJ databases">
        <title>Genome of Pelagibius litoralis DSM 21314T.</title>
        <authorList>
            <person name="Wang G."/>
        </authorList>
    </citation>
    <scope>NUCLEOTIDE SEQUENCE</scope>
    <source>
        <strain evidence="4">DSM 21314</strain>
    </source>
</reference>
<dbReference type="Proteomes" id="UP000761264">
    <property type="component" value="Unassembled WGS sequence"/>
</dbReference>
<dbReference type="PANTHER" id="PTHR40547">
    <property type="entry name" value="SLL0298 PROTEIN"/>
    <property type="match status" value="1"/>
</dbReference>
<keyword evidence="5" id="KW-1185">Reference proteome</keyword>
<feature type="region of interest" description="Disordered" evidence="1">
    <location>
        <begin position="184"/>
        <end position="204"/>
    </location>
</feature>
<evidence type="ECO:0000256" key="1">
    <source>
        <dbReference type="SAM" id="MobiDB-lite"/>
    </source>
</evidence>
<comment type="caution">
    <text evidence="4">The sequence shown here is derived from an EMBL/GenBank/DDBJ whole genome shotgun (WGS) entry which is preliminary data.</text>
</comment>
<keyword evidence="2" id="KW-1133">Transmembrane helix</keyword>
<dbReference type="EMBL" id="JAAQPH010000001">
    <property type="protein sequence ID" value="NIA66995.1"/>
    <property type="molecule type" value="Genomic_DNA"/>
</dbReference>
<proteinExistence type="predicted"/>
<gene>
    <name evidence="4" type="ORF">HBA54_00140</name>
</gene>
<dbReference type="InterPro" id="IPR018639">
    <property type="entry name" value="DUF2062"/>
</dbReference>
<dbReference type="Pfam" id="PF09835">
    <property type="entry name" value="DUF2062"/>
    <property type="match status" value="1"/>
</dbReference>
<name>A0A967EX00_9PROT</name>
<evidence type="ECO:0000313" key="4">
    <source>
        <dbReference type="EMBL" id="NIA66995.1"/>
    </source>
</evidence>
<evidence type="ECO:0000256" key="2">
    <source>
        <dbReference type="SAM" id="Phobius"/>
    </source>
</evidence>
<keyword evidence="2" id="KW-0812">Transmembrane</keyword>
<evidence type="ECO:0000313" key="5">
    <source>
        <dbReference type="Proteomes" id="UP000761264"/>
    </source>
</evidence>
<dbReference type="RefSeq" id="WP_167220296.1">
    <property type="nucleotide sequence ID" value="NZ_JAAQPH010000001.1"/>
</dbReference>
<organism evidence="4 5">
    <name type="scientific">Pelagibius litoralis</name>
    <dbReference type="NCBI Taxonomy" id="374515"/>
    <lineage>
        <taxon>Bacteria</taxon>
        <taxon>Pseudomonadati</taxon>
        <taxon>Pseudomonadota</taxon>
        <taxon>Alphaproteobacteria</taxon>
        <taxon>Rhodospirillales</taxon>
        <taxon>Rhodovibrionaceae</taxon>
        <taxon>Pelagibius</taxon>
    </lineage>
</organism>
<keyword evidence="2" id="KW-0472">Membrane</keyword>
<feature type="transmembrane region" description="Helical" evidence="2">
    <location>
        <begin position="133"/>
        <end position="156"/>
    </location>
</feature>
<feature type="transmembrane region" description="Helical" evidence="2">
    <location>
        <begin position="45"/>
        <end position="72"/>
    </location>
</feature>
<sequence length="204" mass="23276">MFKRRQPLPILKRAFEILWPKGGWRRSGAYVAHRLRRLPGTPYRIAAGFASGAAISFTPFIGLHFILAAVIAIALRGNLLAAAIGTVVGNPWTFPFIWLWIYSLGTWLIGSDDLTALPQSLSFEYIFENPLKVLLPMTVGGVPTAIFAWFVFFWPIQRTVDQYQKARRRRTRRKLRRLKNADLGRERPGHRGALTGATNYKRQR</sequence>
<feature type="domain" description="DUF2062" evidence="3">
    <location>
        <begin position="26"/>
        <end position="168"/>
    </location>
</feature>
<evidence type="ECO:0000259" key="3">
    <source>
        <dbReference type="Pfam" id="PF09835"/>
    </source>
</evidence>
<feature type="transmembrane region" description="Helical" evidence="2">
    <location>
        <begin position="79"/>
        <end position="101"/>
    </location>
</feature>
<protein>
    <submittedName>
        <fullName evidence="4">DUF2062 domain-containing protein</fullName>
    </submittedName>
</protein>